<dbReference type="Pfam" id="PF00512">
    <property type="entry name" value="HisKA"/>
    <property type="match status" value="1"/>
</dbReference>
<dbReference type="InterPro" id="IPR001789">
    <property type="entry name" value="Sig_transdc_resp-reg_receiver"/>
</dbReference>
<gene>
    <name evidence="13" type="ORF">JHL17_17905</name>
</gene>
<evidence type="ECO:0000256" key="6">
    <source>
        <dbReference type="ARBA" id="ARBA00022692"/>
    </source>
</evidence>
<dbReference type="Proteomes" id="UP000652760">
    <property type="component" value="Unassembled WGS sequence"/>
</dbReference>
<dbReference type="InterPro" id="IPR003594">
    <property type="entry name" value="HATPase_dom"/>
</dbReference>
<evidence type="ECO:0000313" key="13">
    <source>
        <dbReference type="EMBL" id="MBK1839288.1"/>
    </source>
</evidence>
<feature type="coiled-coil region" evidence="10">
    <location>
        <begin position="325"/>
        <end position="355"/>
    </location>
</feature>
<dbReference type="InterPro" id="IPR033479">
    <property type="entry name" value="dCache_1"/>
</dbReference>
<dbReference type="Pfam" id="PF02743">
    <property type="entry name" value="dCache_1"/>
    <property type="match status" value="1"/>
</dbReference>
<dbReference type="InterPro" id="IPR036890">
    <property type="entry name" value="HATPase_C_sf"/>
</dbReference>
<evidence type="ECO:0000256" key="8">
    <source>
        <dbReference type="ARBA" id="ARBA00023136"/>
    </source>
</evidence>
<dbReference type="Pfam" id="PF00072">
    <property type="entry name" value="Response_reg"/>
    <property type="match status" value="1"/>
</dbReference>
<dbReference type="InterPro" id="IPR004358">
    <property type="entry name" value="Sig_transdc_His_kin-like_C"/>
</dbReference>
<dbReference type="SUPFAM" id="SSF52172">
    <property type="entry name" value="CheY-like"/>
    <property type="match status" value="1"/>
</dbReference>
<evidence type="ECO:0000256" key="3">
    <source>
        <dbReference type="ARBA" id="ARBA00012438"/>
    </source>
</evidence>
<keyword evidence="8" id="KW-0472">Membrane</keyword>
<reference evidence="14" key="1">
    <citation type="submission" date="2021-01" db="EMBL/GenBank/DDBJ databases">
        <title>Genome public.</title>
        <authorList>
            <person name="Liu C."/>
            <person name="Sun Q."/>
        </authorList>
    </citation>
    <scope>NUCLEOTIDE SEQUENCE [LARGE SCALE GENOMIC DNA]</scope>
    <source>
        <strain evidence="14">YIM B02556</strain>
    </source>
</reference>
<evidence type="ECO:0000256" key="5">
    <source>
        <dbReference type="ARBA" id="ARBA00022553"/>
    </source>
</evidence>
<protein>
    <recommendedName>
        <fullName evidence="3">histidine kinase</fullName>
        <ecNumber evidence="3">2.7.13.3</ecNumber>
    </recommendedName>
</protein>
<dbReference type="Gene3D" id="3.30.565.10">
    <property type="entry name" value="Histidine kinase-like ATPase, C-terminal domain"/>
    <property type="match status" value="1"/>
</dbReference>
<organism evidence="13 14">
    <name type="scientific">Azospirillum endophyticum</name>
    <dbReference type="NCBI Taxonomy" id="2800326"/>
    <lineage>
        <taxon>Bacteria</taxon>
        <taxon>Pseudomonadati</taxon>
        <taxon>Pseudomonadota</taxon>
        <taxon>Alphaproteobacteria</taxon>
        <taxon>Rhodospirillales</taxon>
        <taxon>Azospirillaceae</taxon>
        <taxon>Azospirillum</taxon>
    </lineage>
</organism>
<dbReference type="PROSITE" id="PS50109">
    <property type="entry name" value="HIS_KIN"/>
    <property type="match status" value="1"/>
</dbReference>
<dbReference type="Gene3D" id="3.30.450.20">
    <property type="entry name" value="PAS domain"/>
    <property type="match status" value="2"/>
</dbReference>
<accession>A0ABS1F791</accession>
<dbReference type="RefSeq" id="WP_200195055.1">
    <property type="nucleotide sequence ID" value="NZ_JAENHM010000056.1"/>
</dbReference>
<dbReference type="PRINTS" id="PR00344">
    <property type="entry name" value="BCTRLSENSOR"/>
</dbReference>
<keyword evidence="4" id="KW-1003">Cell membrane</keyword>
<evidence type="ECO:0000256" key="2">
    <source>
        <dbReference type="ARBA" id="ARBA00004651"/>
    </source>
</evidence>
<dbReference type="Pfam" id="PF02518">
    <property type="entry name" value="HATPase_c"/>
    <property type="match status" value="1"/>
</dbReference>
<evidence type="ECO:0000256" key="7">
    <source>
        <dbReference type="ARBA" id="ARBA00022989"/>
    </source>
</evidence>
<evidence type="ECO:0000256" key="9">
    <source>
        <dbReference type="PROSITE-ProRule" id="PRU00169"/>
    </source>
</evidence>
<dbReference type="SUPFAM" id="SSF55874">
    <property type="entry name" value="ATPase domain of HSP90 chaperone/DNA topoisomerase II/histidine kinase"/>
    <property type="match status" value="1"/>
</dbReference>
<comment type="catalytic activity">
    <reaction evidence="1">
        <text>ATP + protein L-histidine = ADP + protein N-phospho-L-histidine.</text>
        <dbReference type="EC" id="2.7.13.3"/>
    </reaction>
</comment>
<dbReference type="EMBL" id="JAENHM010000056">
    <property type="protein sequence ID" value="MBK1839288.1"/>
    <property type="molecule type" value="Genomic_DNA"/>
</dbReference>
<dbReference type="PROSITE" id="PS50110">
    <property type="entry name" value="RESPONSE_REGULATORY"/>
    <property type="match status" value="1"/>
</dbReference>
<dbReference type="SMART" id="SM00448">
    <property type="entry name" value="REC"/>
    <property type="match status" value="1"/>
</dbReference>
<dbReference type="SMART" id="SM00387">
    <property type="entry name" value="HATPase_c"/>
    <property type="match status" value="1"/>
</dbReference>
<keyword evidence="6" id="KW-0812">Transmembrane</keyword>
<dbReference type="InterPro" id="IPR011006">
    <property type="entry name" value="CheY-like_superfamily"/>
</dbReference>
<sequence length="747" mass="79468">MLRLLRESRPLRNIGALGVAVLAALCGGTAMVLDRLHDETVTEAMLGLRTLNASLAEQTARAIEGIDLTVGWVAEQIPLESRHSPDAFKRLRTDRQVYEILKAKASSLPQLEALSLVAADGTLVNFTRQFPPPALDLSRRDYFLMLKDQDPGRAYVSRPTKSLATGEWTLYIARRVNDPDGGLAGLVVGAIRLSYFEKFYHSLHVAPGSGFSLWWRDGMLLARFPPVPDKVGTIAASPGVTEQFARFDTGTYAAPHSVDGKNRILSFQSLRNYPLVVGVSRTREEILARWQSQAVVIAGAGLVSAVALALMLWAMARQFLAYETANRALNERRQAVEARDEAEEHVRQLQKMEALGQLTGGVAHDFNNLLQAVRSSLHLLEAGGELRGAESRRALEVASQAVDRGATLTQHLLAFARRQQLAPAPVDLGAQVGGMANLLERALGGAIRIRIDRDAGVPPALVDPHQFDIALLNLAINARDAMPDGGTLTIAVTSLSVEAGRETAGAAGEPEEDGTSPVLAPGGYVAVTVRDSGTGMPPDVLARACDPFFTTKPVGQGSGLGLSMVHGLTAQSGGGMRLESHPGLGTAVTLYLPHAPAKDPGESGSDALADATGTNCAAAETEPPRMPPAAMRVLLVEDDVLVRMANAAVLDEAGMRVSEASTGEEALALLKADEGIDVLVTDFAMPGMTGADLARLVRRHRPGLPILVVTGYAETAVLQDLGHEPGIRILSKPIRPSALIGHIMATL</sequence>
<evidence type="ECO:0000259" key="12">
    <source>
        <dbReference type="PROSITE" id="PS50110"/>
    </source>
</evidence>
<comment type="caution">
    <text evidence="13">The sequence shown here is derived from an EMBL/GenBank/DDBJ whole genome shotgun (WGS) entry which is preliminary data.</text>
</comment>
<evidence type="ECO:0000256" key="4">
    <source>
        <dbReference type="ARBA" id="ARBA00022475"/>
    </source>
</evidence>
<comment type="subcellular location">
    <subcellularLocation>
        <location evidence="2">Cell membrane</location>
        <topology evidence="2">Multi-pass membrane protein</topology>
    </subcellularLocation>
</comment>
<dbReference type="InterPro" id="IPR003661">
    <property type="entry name" value="HisK_dim/P_dom"/>
</dbReference>
<evidence type="ECO:0000259" key="11">
    <source>
        <dbReference type="PROSITE" id="PS50109"/>
    </source>
</evidence>
<name>A0ABS1F791_9PROT</name>
<dbReference type="PANTHER" id="PTHR43065:SF42">
    <property type="entry name" value="TWO-COMPONENT SENSOR PPRA"/>
    <property type="match status" value="1"/>
</dbReference>
<dbReference type="InterPro" id="IPR005467">
    <property type="entry name" value="His_kinase_dom"/>
</dbReference>
<dbReference type="InterPro" id="IPR036097">
    <property type="entry name" value="HisK_dim/P_sf"/>
</dbReference>
<dbReference type="CDD" id="cd00082">
    <property type="entry name" value="HisKA"/>
    <property type="match status" value="1"/>
</dbReference>
<feature type="domain" description="Response regulatory" evidence="12">
    <location>
        <begin position="632"/>
        <end position="747"/>
    </location>
</feature>
<dbReference type="Gene3D" id="3.40.50.2300">
    <property type="match status" value="1"/>
</dbReference>
<dbReference type="CDD" id="cd12914">
    <property type="entry name" value="PDC1_DGC_like"/>
    <property type="match status" value="1"/>
</dbReference>
<feature type="modified residue" description="4-aspartylphosphate" evidence="9">
    <location>
        <position position="682"/>
    </location>
</feature>
<dbReference type="EC" id="2.7.13.3" evidence="3"/>
<keyword evidence="7" id="KW-1133">Transmembrane helix</keyword>
<dbReference type="SUPFAM" id="SSF47384">
    <property type="entry name" value="Homodimeric domain of signal transducing histidine kinase"/>
    <property type="match status" value="1"/>
</dbReference>
<evidence type="ECO:0000256" key="1">
    <source>
        <dbReference type="ARBA" id="ARBA00000085"/>
    </source>
</evidence>
<keyword evidence="5 9" id="KW-0597">Phosphoprotein</keyword>
<evidence type="ECO:0000256" key="10">
    <source>
        <dbReference type="SAM" id="Coils"/>
    </source>
</evidence>
<feature type="domain" description="Histidine kinase" evidence="11">
    <location>
        <begin position="361"/>
        <end position="596"/>
    </location>
</feature>
<dbReference type="PANTHER" id="PTHR43065">
    <property type="entry name" value="SENSOR HISTIDINE KINASE"/>
    <property type="match status" value="1"/>
</dbReference>
<dbReference type="Gene3D" id="1.10.287.130">
    <property type="match status" value="1"/>
</dbReference>
<dbReference type="CDD" id="cd12915">
    <property type="entry name" value="PDC2_DGC_like"/>
    <property type="match status" value="1"/>
</dbReference>
<evidence type="ECO:0000313" key="14">
    <source>
        <dbReference type="Proteomes" id="UP000652760"/>
    </source>
</evidence>
<keyword evidence="10" id="KW-0175">Coiled coil</keyword>
<proteinExistence type="predicted"/>
<keyword evidence="14" id="KW-1185">Reference proteome</keyword>
<dbReference type="SMART" id="SM00388">
    <property type="entry name" value="HisKA"/>
    <property type="match status" value="1"/>
</dbReference>